<keyword evidence="2" id="KW-1133">Transmembrane helix</keyword>
<feature type="transmembrane region" description="Helical" evidence="2">
    <location>
        <begin position="94"/>
        <end position="112"/>
    </location>
</feature>
<keyword evidence="2" id="KW-0472">Membrane</keyword>
<proteinExistence type="predicted"/>
<feature type="transmembrane region" description="Helical" evidence="2">
    <location>
        <begin position="30"/>
        <end position="50"/>
    </location>
</feature>
<evidence type="ECO:0000256" key="2">
    <source>
        <dbReference type="SAM" id="Phobius"/>
    </source>
</evidence>
<reference evidence="3" key="1">
    <citation type="journal article" date="2021" name="PeerJ">
        <title>Extensive microbial diversity within the chicken gut microbiome revealed by metagenomics and culture.</title>
        <authorList>
            <person name="Gilroy R."/>
            <person name="Ravi A."/>
            <person name="Getino M."/>
            <person name="Pursley I."/>
            <person name="Horton D.L."/>
            <person name="Alikhan N.F."/>
            <person name="Baker D."/>
            <person name="Gharbi K."/>
            <person name="Hall N."/>
            <person name="Watson M."/>
            <person name="Adriaenssens E.M."/>
            <person name="Foster-Nyarko E."/>
            <person name="Jarju S."/>
            <person name="Secka A."/>
            <person name="Antonio M."/>
            <person name="Oren A."/>
            <person name="Chaudhuri R.R."/>
            <person name="La Ragione R."/>
            <person name="Hildebrand F."/>
            <person name="Pallen M.J."/>
        </authorList>
    </citation>
    <scope>NUCLEOTIDE SEQUENCE</scope>
    <source>
        <strain evidence="3">CHK32-1732</strain>
    </source>
</reference>
<feature type="transmembrane region" description="Helical" evidence="2">
    <location>
        <begin position="169"/>
        <end position="195"/>
    </location>
</feature>
<gene>
    <name evidence="3" type="ORF">H9870_02055</name>
</gene>
<dbReference type="Proteomes" id="UP000824190">
    <property type="component" value="Unassembled WGS sequence"/>
</dbReference>
<dbReference type="AlphaFoldDB" id="A0A9D1RLS7"/>
<name>A0A9D1RLS7_9CORY</name>
<organism evidence="3 4">
    <name type="scientific">Candidatus Corynebacterium avicola</name>
    <dbReference type="NCBI Taxonomy" id="2838527"/>
    <lineage>
        <taxon>Bacteria</taxon>
        <taxon>Bacillati</taxon>
        <taxon>Actinomycetota</taxon>
        <taxon>Actinomycetes</taxon>
        <taxon>Mycobacteriales</taxon>
        <taxon>Corynebacteriaceae</taxon>
        <taxon>Corynebacterium</taxon>
    </lineage>
</organism>
<accession>A0A9D1RLS7</accession>
<dbReference type="PIRSF" id="PIRSF037394">
    <property type="entry name" value="ABC_thiamine-permease_YkoE_prd"/>
    <property type="match status" value="1"/>
</dbReference>
<dbReference type="EMBL" id="DXGC01000017">
    <property type="protein sequence ID" value="HIW90438.1"/>
    <property type="molecule type" value="Genomic_DNA"/>
</dbReference>
<keyword evidence="2" id="KW-0812">Transmembrane</keyword>
<dbReference type="Pfam" id="PF09819">
    <property type="entry name" value="ABC_cobalt"/>
    <property type="match status" value="1"/>
</dbReference>
<feature type="transmembrane region" description="Helical" evidence="2">
    <location>
        <begin position="70"/>
        <end position="87"/>
    </location>
</feature>
<feature type="region of interest" description="Disordered" evidence="1">
    <location>
        <begin position="1"/>
        <end position="20"/>
    </location>
</feature>
<feature type="transmembrane region" description="Helical" evidence="2">
    <location>
        <begin position="138"/>
        <end position="157"/>
    </location>
</feature>
<evidence type="ECO:0000313" key="4">
    <source>
        <dbReference type="Proteomes" id="UP000824190"/>
    </source>
</evidence>
<reference evidence="3" key="2">
    <citation type="submission" date="2021-04" db="EMBL/GenBank/DDBJ databases">
        <authorList>
            <person name="Gilroy R."/>
        </authorList>
    </citation>
    <scope>NUCLEOTIDE SEQUENCE</scope>
    <source>
        <strain evidence="3">CHK32-1732</strain>
    </source>
</reference>
<dbReference type="InterPro" id="IPR017195">
    <property type="entry name" value="ABC_thiamin-permease_prd"/>
</dbReference>
<sequence>MGTTTSRTPETGASQTNNSTTGAPTYRWRVVDIITAAVLGVACGVIFWFWSVFGSVGLNFFDSLTPGLGGLFTGVWVIGGLLGGLIIRKPGAAIFVELLGAVVEAIMGTHFGPEVIYSGLAQGLGAELVFAAFRYRKFGVWVAVLAGICANVGEWLLELVTMANYAKSLTYNLTLLGCMVISGAVLAGLVSYWLVRGLASAGALDRFAAGRERADLV</sequence>
<comment type="caution">
    <text evidence="3">The sequence shown here is derived from an EMBL/GenBank/DDBJ whole genome shotgun (WGS) entry which is preliminary data.</text>
</comment>
<protein>
    <submittedName>
        <fullName evidence="3">ECF transporter S component</fullName>
    </submittedName>
</protein>
<evidence type="ECO:0000313" key="3">
    <source>
        <dbReference type="EMBL" id="HIW90438.1"/>
    </source>
</evidence>
<evidence type="ECO:0000256" key="1">
    <source>
        <dbReference type="SAM" id="MobiDB-lite"/>
    </source>
</evidence>